<keyword evidence="2 3" id="KW-0802">TPR repeat</keyword>
<dbReference type="PROSITE" id="PS50005">
    <property type="entry name" value="TPR"/>
    <property type="match status" value="3"/>
</dbReference>
<feature type="transmembrane region" description="Helical" evidence="4">
    <location>
        <begin position="38"/>
        <end position="60"/>
    </location>
</feature>
<reference evidence="6" key="1">
    <citation type="submission" date="2012-11" db="EMBL/GenBank/DDBJ databases">
        <authorList>
            <person name="Lucero-Rivera Y.E."/>
            <person name="Tovar-Ramirez D."/>
        </authorList>
    </citation>
    <scope>NUCLEOTIDE SEQUENCE [LARGE SCALE GENOMIC DNA]</scope>
    <source>
        <strain evidence="6">Araruama</strain>
    </source>
</reference>
<dbReference type="SUPFAM" id="SSF48452">
    <property type="entry name" value="TPR-like"/>
    <property type="match status" value="1"/>
</dbReference>
<dbReference type="SMART" id="SM00028">
    <property type="entry name" value="TPR"/>
    <property type="match status" value="3"/>
</dbReference>
<feature type="repeat" description="TPR" evidence="3">
    <location>
        <begin position="191"/>
        <end position="224"/>
    </location>
</feature>
<keyword evidence="4" id="KW-1133">Transmembrane helix</keyword>
<evidence type="ECO:0000256" key="2">
    <source>
        <dbReference type="ARBA" id="ARBA00022803"/>
    </source>
</evidence>
<accession>A0A1V1PG44</accession>
<keyword evidence="4" id="KW-0472">Membrane</keyword>
<evidence type="ECO:0000313" key="6">
    <source>
        <dbReference type="Proteomes" id="UP000189670"/>
    </source>
</evidence>
<dbReference type="PANTHER" id="PTHR44943:SF8">
    <property type="entry name" value="TPR REPEAT-CONTAINING PROTEIN MJ0263"/>
    <property type="match status" value="1"/>
</dbReference>
<evidence type="ECO:0000313" key="5">
    <source>
        <dbReference type="EMBL" id="ETR73723.1"/>
    </source>
</evidence>
<dbReference type="EMBL" id="ATBP01000041">
    <property type="protein sequence ID" value="ETR73723.1"/>
    <property type="molecule type" value="Genomic_DNA"/>
</dbReference>
<dbReference type="InterPro" id="IPR011990">
    <property type="entry name" value="TPR-like_helical_dom_sf"/>
</dbReference>
<keyword evidence="1" id="KW-0677">Repeat</keyword>
<organism evidence="5 6">
    <name type="scientific">Candidatus Magnetoglobus multicellularis str. Araruama</name>
    <dbReference type="NCBI Taxonomy" id="890399"/>
    <lineage>
        <taxon>Bacteria</taxon>
        <taxon>Pseudomonadati</taxon>
        <taxon>Thermodesulfobacteriota</taxon>
        <taxon>Desulfobacteria</taxon>
        <taxon>Desulfobacterales</taxon>
        <taxon>Desulfobacteraceae</taxon>
        <taxon>Candidatus Magnetoglobus</taxon>
    </lineage>
</organism>
<feature type="repeat" description="TPR" evidence="3">
    <location>
        <begin position="225"/>
        <end position="258"/>
    </location>
</feature>
<keyword evidence="4" id="KW-0812">Transmembrane</keyword>
<evidence type="ECO:0000256" key="4">
    <source>
        <dbReference type="SAM" id="Phobius"/>
    </source>
</evidence>
<dbReference type="Proteomes" id="UP000189670">
    <property type="component" value="Unassembled WGS sequence"/>
</dbReference>
<evidence type="ECO:0000256" key="3">
    <source>
        <dbReference type="PROSITE-ProRule" id="PRU00339"/>
    </source>
</evidence>
<dbReference type="InterPro" id="IPR051685">
    <property type="entry name" value="Ycf3/AcsC/BcsC/TPR_MFPF"/>
</dbReference>
<dbReference type="PANTHER" id="PTHR44943">
    <property type="entry name" value="CELLULOSE SYNTHASE OPERON PROTEIN C"/>
    <property type="match status" value="1"/>
</dbReference>
<comment type="caution">
    <text evidence="5">The sequence shown here is derived from an EMBL/GenBank/DDBJ whole genome shotgun (WGS) entry which is preliminary data.</text>
</comment>
<dbReference type="InterPro" id="IPR019734">
    <property type="entry name" value="TPR_rpt"/>
</dbReference>
<name>A0A1V1PG44_9BACT</name>
<evidence type="ECO:0000256" key="1">
    <source>
        <dbReference type="ARBA" id="ARBA00022737"/>
    </source>
</evidence>
<gene>
    <name evidence="5" type="ORF">OMM_00732</name>
</gene>
<feature type="repeat" description="TPR" evidence="3">
    <location>
        <begin position="157"/>
        <end position="190"/>
    </location>
</feature>
<dbReference type="NCBIfam" id="NF047558">
    <property type="entry name" value="TPR_END_plus"/>
    <property type="match status" value="1"/>
</dbReference>
<dbReference type="Pfam" id="PF14559">
    <property type="entry name" value="TPR_19"/>
    <property type="match status" value="1"/>
</dbReference>
<protein>
    <submittedName>
        <fullName evidence="5">Tetratricopeptide repeat protein</fullName>
    </submittedName>
</protein>
<dbReference type="Gene3D" id="1.25.40.10">
    <property type="entry name" value="Tetratricopeptide repeat domain"/>
    <property type="match status" value="1"/>
</dbReference>
<sequence length="284" mass="32742">MSYIHEALVKAQKERNGHYSTDPVQVAESIGLTTRTSWWILTLLLMLISIFVAIIVVSWFKTIQKEKLHGVSQVDQAEPVTVKPVQPVVQPEQKQTPVLVKQTHKNVQKQKQNIPVNQDMMVSANNDTHNEKNVLPIAKQTQDDYHHALGPNEFLEVSRLYEKGLQKQVEKKYDSAIAYYKKCLDISPHMAPALNNMGVILLKKREYQSAKQYFFTAIKESPDYVDPYYNLACLFSQINDTHQAIEYLKKAVRIAEEARNWAITDRDFAPLYELKEFNMIISGY</sequence>
<dbReference type="AlphaFoldDB" id="A0A1V1PG44"/>
<proteinExistence type="predicted"/>